<dbReference type="SUPFAM" id="SSF48264">
    <property type="entry name" value="Cytochrome P450"/>
    <property type="match status" value="1"/>
</dbReference>
<keyword evidence="4 7" id="KW-0560">Oxidoreductase</keyword>
<dbReference type="PRINTS" id="PR00385">
    <property type="entry name" value="P450"/>
</dbReference>
<reference evidence="9" key="1">
    <citation type="submission" date="2020-10" db="EMBL/GenBank/DDBJ databases">
        <title>Sequencing the genomes of 1000 actinobacteria strains.</title>
        <authorList>
            <person name="Klenk H.-P."/>
        </authorList>
    </citation>
    <scope>NUCLEOTIDE SEQUENCE</scope>
    <source>
        <strain evidence="9">DSM 45354</strain>
    </source>
</reference>
<comment type="similarity">
    <text evidence="1 7">Belongs to the cytochrome P450 family.</text>
</comment>
<dbReference type="PRINTS" id="PR00359">
    <property type="entry name" value="BP450"/>
</dbReference>
<evidence type="ECO:0000256" key="1">
    <source>
        <dbReference type="ARBA" id="ARBA00010617"/>
    </source>
</evidence>
<dbReference type="GO" id="GO:0020037">
    <property type="term" value="F:heme binding"/>
    <property type="evidence" value="ECO:0007669"/>
    <property type="project" value="InterPro"/>
</dbReference>
<dbReference type="Pfam" id="PF00067">
    <property type="entry name" value="p450"/>
    <property type="match status" value="1"/>
</dbReference>
<dbReference type="Gene3D" id="1.10.630.10">
    <property type="entry name" value="Cytochrome P450"/>
    <property type="match status" value="1"/>
</dbReference>
<dbReference type="RefSeq" id="WP_238361744.1">
    <property type="nucleotide sequence ID" value="NZ_BAABJL010000042.1"/>
</dbReference>
<dbReference type="PROSITE" id="PS00086">
    <property type="entry name" value="CYTOCHROME_P450"/>
    <property type="match status" value="1"/>
</dbReference>
<protein>
    <submittedName>
        <fullName evidence="9">Cytochrome P450</fullName>
    </submittedName>
</protein>
<dbReference type="GO" id="GO:0004497">
    <property type="term" value="F:monooxygenase activity"/>
    <property type="evidence" value="ECO:0007669"/>
    <property type="project" value="UniProtKB-KW"/>
</dbReference>
<dbReference type="FunFam" id="1.10.630.10:FF:000018">
    <property type="entry name" value="Cytochrome P450 monooxygenase"/>
    <property type="match status" value="1"/>
</dbReference>
<evidence type="ECO:0000256" key="6">
    <source>
        <dbReference type="ARBA" id="ARBA00023033"/>
    </source>
</evidence>
<keyword evidence="3 7" id="KW-0479">Metal-binding</keyword>
<evidence type="ECO:0000313" key="10">
    <source>
        <dbReference type="Proteomes" id="UP000638648"/>
    </source>
</evidence>
<accession>A0A927N2E9</accession>
<proteinExistence type="inferred from homology"/>
<sequence length="420" mass="46670">MTMQDSPDRDAAVGDAATPRSFPMARRCPYAPPPEYAELRARGPLVRVQVPSGAVIWVVTRHAEAQQVLTDPRISTDTSRPDFPVLGKREHSEYEQVMRTKLHEGSFIDMDAPEHDIYRRMLITEFTVRRINQLRPGIQQTADQLIDDMLAGGASADLVEAFGLPLPSLVICQLLGVPYADREYFQSRTRRMLASSDDPRGAYEAIMEIRDYLDDLVRRATRDPGDNLIGRLLRGPVAAGELSHNALVNMTFLLLVAGHETTANMIPLGVFTLLRNPDQLAGLRADPTGWPGAVEELLRYLSVVDWVAFDRMAIEDVEIGGQLLRAGDGVFVLGASANRDERVFANADELEVGRGARHHVAFGYGIHQCLGQNLARAELEIAYRTLFERIPDLRTDEPDEALSFKYGGGIFGMNSFPVSW</sequence>
<dbReference type="EMBL" id="JADBEM010000001">
    <property type="protein sequence ID" value="MBE1611081.1"/>
    <property type="molecule type" value="Genomic_DNA"/>
</dbReference>
<comment type="caution">
    <text evidence="9">The sequence shown here is derived from an EMBL/GenBank/DDBJ whole genome shotgun (WGS) entry which is preliminary data.</text>
</comment>
<dbReference type="InterPro" id="IPR036396">
    <property type="entry name" value="Cyt_P450_sf"/>
</dbReference>
<evidence type="ECO:0000256" key="8">
    <source>
        <dbReference type="SAM" id="MobiDB-lite"/>
    </source>
</evidence>
<evidence type="ECO:0000256" key="7">
    <source>
        <dbReference type="RuleBase" id="RU000461"/>
    </source>
</evidence>
<feature type="region of interest" description="Disordered" evidence="8">
    <location>
        <begin position="1"/>
        <end position="27"/>
    </location>
</feature>
<dbReference type="InterPro" id="IPR001128">
    <property type="entry name" value="Cyt_P450"/>
</dbReference>
<evidence type="ECO:0000256" key="3">
    <source>
        <dbReference type="ARBA" id="ARBA00022723"/>
    </source>
</evidence>
<gene>
    <name evidence="9" type="ORF">HEB94_007929</name>
</gene>
<feature type="compositionally biased region" description="Basic and acidic residues" evidence="8">
    <location>
        <begin position="1"/>
        <end position="12"/>
    </location>
</feature>
<keyword evidence="2 7" id="KW-0349">Heme</keyword>
<dbReference type="CDD" id="cd11030">
    <property type="entry name" value="CYP105-like"/>
    <property type="match status" value="1"/>
</dbReference>
<dbReference type="GO" id="GO:0005506">
    <property type="term" value="F:iron ion binding"/>
    <property type="evidence" value="ECO:0007669"/>
    <property type="project" value="InterPro"/>
</dbReference>
<evidence type="ECO:0000256" key="2">
    <source>
        <dbReference type="ARBA" id="ARBA00022617"/>
    </source>
</evidence>
<evidence type="ECO:0000313" key="9">
    <source>
        <dbReference type="EMBL" id="MBE1611081.1"/>
    </source>
</evidence>
<keyword evidence="5 7" id="KW-0408">Iron</keyword>
<evidence type="ECO:0000256" key="4">
    <source>
        <dbReference type="ARBA" id="ARBA00023002"/>
    </source>
</evidence>
<keyword evidence="10" id="KW-1185">Reference proteome</keyword>
<dbReference type="Proteomes" id="UP000638648">
    <property type="component" value="Unassembled WGS sequence"/>
</dbReference>
<dbReference type="AlphaFoldDB" id="A0A927N2E9"/>
<keyword evidence="6 7" id="KW-0503">Monooxygenase</keyword>
<dbReference type="GO" id="GO:0016705">
    <property type="term" value="F:oxidoreductase activity, acting on paired donors, with incorporation or reduction of molecular oxygen"/>
    <property type="evidence" value="ECO:0007669"/>
    <property type="project" value="InterPro"/>
</dbReference>
<dbReference type="PANTHER" id="PTHR46696">
    <property type="entry name" value="P450, PUTATIVE (EUROFUNG)-RELATED"/>
    <property type="match status" value="1"/>
</dbReference>
<name>A0A927N2E9_9ACTN</name>
<organism evidence="9 10">
    <name type="scientific">Actinopolymorpha pittospori</name>
    <dbReference type="NCBI Taxonomy" id="648752"/>
    <lineage>
        <taxon>Bacteria</taxon>
        <taxon>Bacillati</taxon>
        <taxon>Actinomycetota</taxon>
        <taxon>Actinomycetes</taxon>
        <taxon>Propionibacteriales</taxon>
        <taxon>Actinopolymorphaceae</taxon>
        <taxon>Actinopolymorpha</taxon>
    </lineage>
</organism>
<evidence type="ECO:0000256" key="5">
    <source>
        <dbReference type="ARBA" id="ARBA00023004"/>
    </source>
</evidence>
<dbReference type="InterPro" id="IPR002397">
    <property type="entry name" value="Cyt_P450_B"/>
</dbReference>
<dbReference type="InterPro" id="IPR017972">
    <property type="entry name" value="Cyt_P450_CS"/>
</dbReference>
<dbReference type="PANTHER" id="PTHR46696:SF1">
    <property type="entry name" value="CYTOCHROME P450 YJIB-RELATED"/>
    <property type="match status" value="1"/>
</dbReference>